<dbReference type="InterPro" id="IPR011697">
    <property type="entry name" value="Peptidase_C26"/>
</dbReference>
<dbReference type="AlphaFoldDB" id="A0A4Q7DGL8"/>
<dbReference type="GO" id="GO:0033969">
    <property type="term" value="F:gamma-glutamyl-gamma-aminobutyrate hydrolase activity"/>
    <property type="evidence" value="ECO:0007669"/>
    <property type="project" value="TreeGrafter"/>
</dbReference>
<sequence>MKHKKPLIGITLDHFDPADNKAALWYSEFPWYALRYRYSEAVALAGGVPLALPYYLDCINEYAEILDGLVLTGGGFDIDPKLYGDENVHPTVKLKPKRTEFEMAIARRMLDLNKPVLGICGGMQVLNVLHQGTLYQDLPSEISSDINHSQTHDRHLPQHTVIVESETLLANLTKETSFSVNSVHHQSIKKVAKGFCVNAVAPDGVIEGIECLDYKFCLGVQWHPEFHVGEADKLIFQGFLEACLNGERDEN</sequence>
<dbReference type="Pfam" id="PF07722">
    <property type="entry name" value="Peptidase_C26"/>
    <property type="match status" value="1"/>
</dbReference>
<dbReference type="OrthoDB" id="9813383at2"/>
<comment type="caution">
    <text evidence="1">The sequence shown here is derived from an EMBL/GenBank/DDBJ whole genome shotgun (WGS) entry which is preliminary data.</text>
</comment>
<dbReference type="PANTHER" id="PTHR43235:SF1">
    <property type="entry name" value="GLUTAMINE AMIDOTRANSFERASE PB2B2.05-RELATED"/>
    <property type="match status" value="1"/>
</dbReference>
<proteinExistence type="predicted"/>
<dbReference type="InterPro" id="IPR029062">
    <property type="entry name" value="Class_I_gatase-like"/>
</dbReference>
<dbReference type="PANTHER" id="PTHR43235">
    <property type="entry name" value="GLUTAMINE AMIDOTRANSFERASE PB2B2.05-RELATED"/>
    <property type="match status" value="1"/>
</dbReference>
<accession>A0A4Q7DGL8</accession>
<dbReference type="RefSeq" id="WP_130154488.1">
    <property type="nucleotide sequence ID" value="NZ_SCFB01000015.1"/>
</dbReference>
<keyword evidence="2" id="KW-1185">Reference proteome</keyword>
<protein>
    <submittedName>
        <fullName evidence="1">Gamma-glutamyl-gamma-aminobutyrate hydrolase family protein</fullName>
    </submittedName>
</protein>
<organism evidence="1 2">
    <name type="scientific">Candidatus Finniella inopinata</name>
    <dbReference type="NCBI Taxonomy" id="1696036"/>
    <lineage>
        <taxon>Bacteria</taxon>
        <taxon>Pseudomonadati</taxon>
        <taxon>Pseudomonadota</taxon>
        <taxon>Alphaproteobacteria</taxon>
        <taxon>Holosporales</taxon>
        <taxon>Candidatus Paracaedibacteraceae</taxon>
        <taxon>Candidatus Finniella</taxon>
    </lineage>
</organism>
<dbReference type="CDD" id="cd01745">
    <property type="entry name" value="GATase1_2"/>
    <property type="match status" value="1"/>
</dbReference>
<dbReference type="GO" id="GO:0005829">
    <property type="term" value="C:cytosol"/>
    <property type="evidence" value="ECO:0007669"/>
    <property type="project" value="TreeGrafter"/>
</dbReference>
<dbReference type="SUPFAM" id="SSF52317">
    <property type="entry name" value="Class I glutamine amidotransferase-like"/>
    <property type="match status" value="1"/>
</dbReference>
<gene>
    <name evidence="1" type="ORF">EQU50_07410</name>
</gene>
<dbReference type="Gene3D" id="3.40.50.880">
    <property type="match status" value="1"/>
</dbReference>
<keyword evidence="1" id="KW-0378">Hydrolase</keyword>
<dbReference type="EMBL" id="SCFB01000015">
    <property type="protein sequence ID" value="RZI45348.1"/>
    <property type="molecule type" value="Genomic_DNA"/>
</dbReference>
<evidence type="ECO:0000313" key="1">
    <source>
        <dbReference type="EMBL" id="RZI45348.1"/>
    </source>
</evidence>
<dbReference type="PROSITE" id="PS51273">
    <property type="entry name" value="GATASE_TYPE_1"/>
    <property type="match status" value="1"/>
</dbReference>
<dbReference type="GO" id="GO:0006598">
    <property type="term" value="P:polyamine catabolic process"/>
    <property type="evidence" value="ECO:0007669"/>
    <property type="project" value="TreeGrafter"/>
</dbReference>
<name>A0A4Q7DGL8_9PROT</name>
<dbReference type="InterPro" id="IPR044668">
    <property type="entry name" value="PuuD-like"/>
</dbReference>
<evidence type="ECO:0000313" key="2">
    <source>
        <dbReference type="Proteomes" id="UP000293550"/>
    </source>
</evidence>
<reference evidence="1 2" key="1">
    <citation type="submission" date="2018-10" db="EMBL/GenBank/DDBJ databases">
        <title>An updated phylogeny of the Alphaproteobacteria reveals that the parasitic Rickettsiales and Holosporales have independent origins.</title>
        <authorList>
            <person name="Munoz-Gomez S.A."/>
            <person name="Hess S."/>
            <person name="Burger G."/>
            <person name="Lang B.F."/>
            <person name="Susko E."/>
            <person name="Slamovits C.H."/>
            <person name="Roger A.J."/>
        </authorList>
    </citation>
    <scope>NUCLEOTIDE SEQUENCE [LARGE SCALE GENOMIC DNA]</scope>
    <source>
        <strain evidence="1">HOLO01</strain>
    </source>
</reference>
<dbReference type="Proteomes" id="UP000293550">
    <property type="component" value="Unassembled WGS sequence"/>
</dbReference>